<name>A0AAI9T9D1_PENTH</name>
<evidence type="ECO:0000313" key="1">
    <source>
        <dbReference type="EMBL" id="KAJ9482615.1"/>
    </source>
</evidence>
<dbReference type="EMBL" id="LACB01000534">
    <property type="protein sequence ID" value="KAJ9482615.1"/>
    <property type="molecule type" value="Genomic_DNA"/>
</dbReference>
<keyword evidence="2" id="KW-1185">Reference proteome</keyword>
<protein>
    <submittedName>
        <fullName evidence="1">Uncharacterized protein</fullName>
    </submittedName>
</protein>
<dbReference type="Proteomes" id="UP001227192">
    <property type="component" value="Unassembled WGS sequence"/>
</dbReference>
<gene>
    <name evidence="1" type="ORF">VN97_g10811</name>
</gene>
<reference evidence="1" key="2">
    <citation type="journal article" date="2016" name="Fungal Biol.">
        <title>Ochratoxin A production by Penicillium thymicola.</title>
        <authorList>
            <person name="Nguyen H.D.T."/>
            <person name="McMullin D.R."/>
            <person name="Ponomareva E."/>
            <person name="Riley R."/>
            <person name="Pomraning K.R."/>
            <person name="Baker S.E."/>
            <person name="Seifert K.A."/>
        </authorList>
    </citation>
    <scope>NUCLEOTIDE SEQUENCE</scope>
    <source>
        <strain evidence="1">DAOM 180753</strain>
    </source>
</reference>
<dbReference type="AlphaFoldDB" id="A0AAI9T9D1"/>
<reference evidence="1" key="1">
    <citation type="submission" date="2015-06" db="EMBL/GenBank/DDBJ databases">
        <authorList>
            <person name="Nguyen H."/>
        </authorList>
    </citation>
    <scope>NUCLEOTIDE SEQUENCE</scope>
    <source>
        <strain evidence="1">DAOM 180753</strain>
    </source>
</reference>
<comment type="caution">
    <text evidence="1">The sequence shown here is derived from an EMBL/GenBank/DDBJ whole genome shotgun (WGS) entry which is preliminary data.</text>
</comment>
<proteinExistence type="predicted"/>
<organism evidence="1 2">
    <name type="scientific">Penicillium thymicola</name>
    <dbReference type="NCBI Taxonomy" id="293382"/>
    <lineage>
        <taxon>Eukaryota</taxon>
        <taxon>Fungi</taxon>
        <taxon>Dikarya</taxon>
        <taxon>Ascomycota</taxon>
        <taxon>Pezizomycotina</taxon>
        <taxon>Eurotiomycetes</taxon>
        <taxon>Eurotiomycetidae</taxon>
        <taxon>Eurotiales</taxon>
        <taxon>Aspergillaceae</taxon>
        <taxon>Penicillium</taxon>
    </lineage>
</organism>
<evidence type="ECO:0000313" key="2">
    <source>
        <dbReference type="Proteomes" id="UP001227192"/>
    </source>
</evidence>
<sequence>MKLSNGSLPGNIEAIPTTRILKSSVSRRPLIPCSLQFQNPRPYISPISSIPLHYLSSSPSILVDRDRKNPTVQIAIHPHVRIRVLYLLKGSVMVIQVFIFSAGKYSGKFRHQYYQYQY</sequence>
<accession>A0AAI9T9D1</accession>